<dbReference type="PANTHER" id="PTHR30448">
    <property type="entry name" value="RNASE ADAPTER PROTEIN RAPZ"/>
    <property type="match status" value="1"/>
</dbReference>
<evidence type="ECO:0000313" key="8">
    <source>
        <dbReference type="Proteomes" id="UP000682111"/>
    </source>
</evidence>
<comment type="caution">
    <text evidence="7">The sequence shown here is derived from an EMBL/GenBank/DDBJ whole genome shotgun (WGS) entry which is preliminary data.</text>
</comment>
<feature type="domain" description="RapZ C-terminal" evidence="6">
    <location>
        <begin position="172"/>
        <end position="290"/>
    </location>
</feature>
<dbReference type="InterPro" id="IPR005337">
    <property type="entry name" value="RapZ-like"/>
</dbReference>
<dbReference type="SUPFAM" id="SSF52540">
    <property type="entry name" value="P-loop containing nucleoside triphosphate hydrolases"/>
    <property type="match status" value="1"/>
</dbReference>
<dbReference type="HAMAP" id="MF_00636">
    <property type="entry name" value="RapZ_like"/>
    <property type="match status" value="1"/>
</dbReference>
<dbReference type="Pfam" id="PF03668">
    <property type="entry name" value="RapZ-like_N"/>
    <property type="match status" value="1"/>
</dbReference>
<dbReference type="PANTHER" id="PTHR30448:SF0">
    <property type="entry name" value="RNASE ADAPTER PROTEIN RAPZ"/>
    <property type="match status" value="1"/>
</dbReference>
<dbReference type="GO" id="GO:0005525">
    <property type="term" value="F:GTP binding"/>
    <property type="evidence" value="ECO:0007669"/>
    <property type="project" value="UniProtKB-UniRule"/>
</dbReference>
<evidence type="ECO:0000256" key="1">
    <source>
        <dbReference type="ARBA" id="ARBA00022741"/>
    </source>
</evidence>
<dbReference type="InterPro" id="IPR053930">
    <property type="entry name" value="RapZ-like_N"/>
</dbReference>
<dbReference type="InterPro" id="IPR027417">
    <property type="entry name" value="P-loop_NTPase"/>
</dbReference>
<keyword evidence="1 4" id="KW-0547">Nucleotide-binding</keyword>
<keyword evidence="8" id="KW-1185">Reference proteome</keyword>
<organism evidence="7 8">
    <name type="scientific">Robertmurraya siralis</name>
    <dbReference type="NCBI Taxonomy" id="77777"/>
    <lineage>
        <taxon>Bacteria</taxon>
        <taxon>Bacillati</taxon>
        <taxon>Bacillota</taxon>
        <taxon>Bacilli</taxon>
        <taxon>Bacillales</taxon>
        <taxon>Bacillaceae</taxon>
        <taxon>Robertmurraya</taxon>
    </lineage>
</organism>
<dbReference type="EMBL" id="BORC01000003">
    <property type="protein sequence ID" value="GIN62377.1"/>
    <property type="molecule type" value="Genomic_DNA"/>
</dbReference>
<dbReference type="Pfam" id="PF22740">
    <property type="entry name" value="PapZ_C"/>
    <property type="match status" value="1"/>
</dbReference>
<dbReference type="NCBIfam" id="NF003828">
    <property type="entry name" value="PRK05416.1"/>
    <property type="match status" value="1"/>
</dbReference>
<dbReference type="Proteomes" id="UP000682111">
    <property type="component" value="Unassembled WGS sequence"/>
</dbReference>
<keyword evidence="3 4" id="KW-0342">GTP-binding</keyword>
<sequence>MSTGAVNDTQMVIITGMSGAGKTVAIQSFEDLGFFCVDNLPPTLLPKFLELMKDSGSKMNKVALVMDLRGREFFDHLFRALDELAETSWVAPQILFLDADDSCLVRRYKETRRSHPLAPSGLPLEGIQLERELLEELKGRAQIIYNTSKLKPKELRERIIQEFSANKKSTFTVNVMSFGFKHGIPIDADLVFDVRFLPNPHYIDHMRPKTGLDEEVYNYVLKWNETNKFLEKVTSLLSFMLPHYKREGKSQLVIAIGCTGGQHRSVALTEYLARYFEKDYHTRASHRDIERRKEKTT</sequence>
<dbReference type="InterPro" id="IPR053931">
    <property type="entry name" value="RapZ_C"/>
</dbReference>
<protein>
    <submittedName>
        <fullName evidence="7">Nucleotide-binding protein YvcJ</fullName>
    </submittedName>
</protein>
<evidence type="ECO:0000259" key="5">
    <source>
        <dbReference type="Pfam" id="PF03668"/>
    </source>
</evidence>
<dbReference type="AlphaFoldDB" id="A0A920BUJ5"/>
<evidence type="ECO:0000256" key="4">
    <source>
        <dbReference type="HAMAP-Rule" id="MF_00636"/>
    </source>
</evidence>
<dbReference type="Gene3D" id="3.40.50.300">
    <property type="entry name" value="P-loop containing nucleotide triphosphate hydrolases"/>
    <property type="match status" value="1"/>
</dbReference>
<feature type="binding site" evidence="4">
    <location>
        <begin position="16"/>
        <end position="23"/>
    </location>
    <ligand>
        <name>ATP</name>
        <dbReference type="ChEBI" id="CHEBI:30616"/>
    </ligand>
</feature>
<name>A0A920BUJ5_9BACI</name>
<gene>
    <name evidence="7" type="primary">yvcJ</name>
    <name evidence="7" type="ORF">J27TS8_23700</name>
</gene>
<evidence type="ECO:0000256" key="2">
    <source>
        <dbReference type="ARBA" id="ARBA00022840"/>
    </source>
</evidence>
<dbReference type="OrthoDB" id="9784461at2"/>
<dbReference type="RefSeq" id="WP_137744358.1">
    <property type="nucleotide sequence ID" value="NZ_BORC01000003.1"/>
</dbReference>
<evidence type="ECO:0000313" key="7">
    <source>
        <dbReference type="EMBL" id="GIN62377.1"/>
    </source>
</evidence>
<feature type="domain" description="RapZ-like N-terminal" evidence="5">
    <location>
        <begin position="10"/>
        <end position="166"/>
    </location>
</feature>
<keyword evidence="2 4" id="KW-0067">ATP-binding</keyword>
<proteinExistence type="inferred from homology"/>
<feature type="binding site" evidence="4">
    <location>
        <begin position="67"/>
        <end position="70"/>
    </location>
    <ligand>
        <name>GTP</name>
        <dbReference type="ChEBI" id="CHEBI:37565"/>
    </ligand>
</feature>
<evidence type="ECO:0000256" key="3">
    <source>
        <dbReference type="ARBA" id="ARBA00023134"/>
    </source>
</evidence>
<accession>A0A920BUJ5</accession>
<evidence type="ECO:0000259" key="6">
    <source>
        <dbReference type="Pfam" id="PF22740"/>
    </source>
</evidence>
<reference evidence="7" key="1">
    <citation type="submission" date="2021-03" db="EMBL/GenBank/DDBJ databases">
        <title>Antimicrobial resistance genes in bacteria isolated from Japanese honey, and their potential for conferring macrolide and lincosamide resistance in the American foulbrood pathogen Paenibacillus larvae.</title>
        <authorList>
            <person name="Okamoto M."/>
            <person name="Kumagai M."/>
            <person name="Kanamori H."/>
            <person name="Takamatsu D."/>
        </authorList>
    </citation>
    <scope>NUCLEOTIDE SEQUENCE</scope>
    <source>
        <strain evidence="7">J27TS8</strain>
    </source>
</reference>
<dbReference type="GO" id="GO:0005524">
    <property type="term" value="F:ATP binding"/>
    <property type="evidence" value="ECO:0007669"/>
    <property type="project" value="UniProtKB-UniRule"/>
</dbReference>
<dbReference type="PIRSF" id="PIRSF005052">
    <property type="entry name" value="P-loopkin"/>
    <property type="match status" value="1"/>
</dbReference>